<dbReference type="Pfam" id="PF07690">
    <property type="entry name" value="MFS_1"/>
    <property type="match status" value="1"/>
</dbReference>
<protein>
    <submittedName>
        <fullName evidence="7">MFS transporter</fullName>
    </submittedName>
</protein>
<keyword evidence="8" id="KW-1185">Reference proteome</keyword>
<keyword evidence="1 5" id="KW-0812">Transmembrane</keyword>
<dbReference type="InterPro" id="IPR011701">
    <property type="entry name" value="MFS"/>
</dbReference>
<keyword evidence="2 5" id="KW-1133">Transmembrane helix</keyword>
<dbReference type="EMBL" id="JBEQCT010000002">
    <property type="protein sequence ID" value="MFM2484763.1"/>
    <property type="molecule type" value="Genomic_DNA"/>
</dbReference>
<evidence type="ECO:0000256" key="1">
    <source>
        <dbReference type="ARBA" id="ARBA00022692"/>
    </source>
</evidence>
<feature type="compositionally biased region" description="Polar residues" evidence="4">
    <location>
        <begin position="623"/>
        <end position="637"/>
    </location>
</feature>
<feature type="transmembrane region" description="Helical" evidence="5">
    <location>
        <begin position="190"/>
        <end position="213"/>
    </location>
</feature>
<feature type="compositionally biased region" description="Basic and acidic residues" evidence="4">
    <location>
        <begin position="605"/>
        <end position="615"/>
    </location>
</feature>
<dbReference type="InterPro" id="IPR047200">
    <property type="entry name" value="MFS_YcaD-like"/>
</dbReference>
<feature type="transmembrane region" description="Helical" evidence="5">
    <location>
        <begin position="41"/>
        <end position="61"/>
    </location>
</feature>
<dbReference type="PROSITE" id="PS50850">
    <property type="entry name" value="MFS"/>
    <property type="match status" value="1"/>
</dbReference>
<evidence type="ECO:0000256" key="4">
    <source>
        <dbReference type="SAM" id="MobiDB-lite"/>
    </source>
</evidence>
<dbReference type="Gene3D" id="1.20.1250.20">
    <property type="entry name" value="MFS general substrate transporter like domains"/>
    <property type="match status" value="2"/>
</dbReference>
<dbReference type="SUPFAM" id="SSF103473">
    <property type="entry name" value="MFS general substrate transporter"/>
    <property type="match status" value="1"/>
</dbReference>
<sequence>MVVTLLPLVSLFVSLFITMMGFGLIGLVLPVRMGWENIDTGTIGLILAMYAVGMLVGGIYSRKLIARVGHIRMFAACASLGAISVLGFSLSTNQVLWGLMRMAMGFCSACTFAVIDGWLSDEASDNNRGKILAISQITVMSAMFVSQFMINLAPIDQPTLFVIGGMLFCAGLIPLVMSRRKGPEVHETTSMSLLTLFTKSPLGVVSCFASGLLYSSLMNMLPLFAAHNKISGFMLSLFMAAAIMGSFVLQFPVGMLSDRFDRRAVLFNLIIFNMIASALIPIAAYFHLQVPMMIATGLTNGIFTCMYPMSISETFDRIQKVDMAAAMGGLLIVYAMGSTAGPLTASYMMAVFGDNALFVFLIVSQLALLGFVVYRMRAREALPVGVQESFVMHTEAGSALFDLDPRIPQEGSDTPDNIETQVAATIAENSPAAAVRMAIEIAQTSPEKAAELCARLAQIDDIEIGRLFKAIVEAAPDLSQDIAEALASNVPEQSADLVAWMSDNYPDKLQDIVLAIANQYPTDDSDSPNNDESNDDSIAEETAELRPADLEAYQESATELVSHYLANHPHEAVNIAAAVVANVPEAASDIVEMLHEADQIDSDALKSDIEEHHAAEQAASDALTKNQGNESTPVDKH</sequence>
<keyword evidence="3 5" id="KW-0472">Membrane</keyword>
<feature type="transmembrane region" description="Helical" evidence="5">
    <location>
        <begin position="265"/>
        <end position="286"/>
    </location>
</feature>
<feature type="transmembrane region" description="Helical" evidence="5">
    <location>
        <begin position="233"/>
        <end position="253"/>
    </location>
</feature>
<dbReference type="PANTHER" id="PTHR23521">
    <property type="entry name" value="TRANSPORTER MFS SUPERFAMILY"/>
    <property type="match status" value="1"/>
</dbReference>
<name>A0ABW9G665_9GAMM</name>
<dbReference type="RefSeq" id="WP_408622953.1">
    <property type="nucleotide sequence ID" value="NZ_JBEQCT010000002.1"/>
</dbReference>
<feature type="region of interest" description="Disordered" evidence="4">
    <location>
        <begin position="605"/>
        <end position="637"/>
    </location>
</feature>
<feature type="domain" description="Major facilitator superfamily (MFS) profile" evidence="6">
    <location>
        <begin position="7"/>
        <end position="382"/>
    </location>
</feature>
<feature type="transmembrane region" description="Helical" evidence="5">
    <location>
        <begin position="73"/>
        <end position="90"/>
    </location>
</feature>
<feature type="transmembrane region" description="Helical" evidence="5">
    <location>
        <begin position="323"/>
        <end position="350"/>
    </location>
</feature>
<evidence type="ECO:0000256" key="5">
    <source>
        <dbReference type="SAM" id="Phobius"/>
    </source>
</evidence>
<evidence type="ECO:0000256" key="2">
    <source>
        <dbReference type="ARBA" id="ARBA00022989"/>
    </source>
</evidence>
<feature type="transmembrane region" description="Helical" evidence="5">
    <location>
        <begin position="96"/>
        <end position="119"/>
    </location>
</feature>
<gene>
    <name evidence="7" type="ORF">ABUE30_06740</name>
</gene>
<dbReference type="PANTHER" id="PTHR23521:SF3">
    <property type="entry name" value="MFS TRANSPORTER"/>
    <property type="match status" value="1"/>
</dbReference>
<accession>A0ABW9G665</accession>
<evidence type="ECO:0000313" key="7">
    <source>
        <dbReference type="EMBL" id="MFM2484763.1"/>
    </source>
</evidence>
<comment type="caution">
    <text evidence="7">The sequence shown here is derived from an EMBL/GenBank/DDBJ whole genome shotgun (WGS) entry which is preliminary data.</text>
</comment>
<dbReference type="InterPro" id="IPR020846">
    <property type="entry name" value="MFS_dom"/>
</dbReference>
<feature type="transmembrane region" description="Helical" evidence="5">
    <location>
        <begin position="5"/>
        <end position="29"/>
    </location>
</feature>
<proteinExistence type="predicted"/>
<dbReference type="InterPro" id="IPR036259">
    <property type="entry name" value="MFS_trans_sf"/>
</dbReference>
<dbReference type="CDD" id="cd17477">
    <property type="entry name" value="MFS_YcaD_like"/>
    <property type="match status" value="1"/>
</dbReference>
<feature type="transmembrane region" description="Helical" evidence="5">
    <location>
        <begin position="356"/>
        <end position="374"/>
    </location>
</feature>
<dbReference type="Proteomes" id="UP001629953">
    <property type="component" value="Unassembled WGS sequence"/>
</dbReference>
<organism evidence="7 8">
    <name type="scientific">Celerinatantimonas yamalensis</name>
    <dbReference type="NCBI Taxonomy" id="559956"/>
    <lineage>
        <taxon>Bacteria</taxon>
        <taxon>Pseudomonadati</taxon>
        <taxon>Pseudomonadota</taxon>
        <taxon>Gammaproteobacteria</taxon>
        <taxon>Celerinatantimonadaceae</taxon>
        <taxon>Celerinatantimonas</taxon>
    </lineage>
</organism>
<feature type="transmembrane region" description="Helical" evidence="5">
    <location>
        <begin position="292"/>
        <end position="311"/>
    </location>
</feature>
<reference evidence="7 8" key="1">
    <citation type="journal article" date="2013" name="Int. J. Syst. Evol. Microbiol.">
        <title>Celerinatantimonas yamalensis sp. nov., a cold-adapted diazotrophic bacterium from a cold permafrost brine.</title>
        <authorList>
            <person name="Shcherbakova V."/>
            <person name="Chuvilskaya N."/>
            <person name="Rivkina E."/>
            <person name="Demidov N."/>
            <person name="Uchaeva V."/>
            <person name="Suetin S."/>
            <person name="Suzina N."/>
            <person name="Gilichinsky D."/>
        </authorList>
    </citation>
    <scope>NUCLEOTIDE SEQUENCE [LARGE SCALE GENOMIC DNA]</scope>
    <source>
        <strain evidence="7 8">C7</strain>
    </source>
</reference>
<feature type="transmembrane region" description="Helical" evidence="5">
    <location>
        <begin position="131"/>
        <end position="153"/>
    </location>
</feature>
<evidence type="ECO:0000259" key="6">
    <source>
        <dbReference type="PROSITE" id="PS50850"/>
    </source>
</evidence>
<evidence type="ECO:0000256" key="3">
    <source>
        <dbReference type="ARBA" id="ARBA00023136"/>
    </source>
</evidence>
<feature type="transmembrane region" description="Helical" evidence="5">
    <location>
        <begin position="159"/>
        <end position="178"/>
    </location>
</feature>
<evidence type="ECO:0000313" key="8">
    <source>
        <dbReference type="Proteomes" id="UP001629953"/>
    </source>
</evidence>